<dbReference type="InterPro" id="IPR038892">
    <property type="entry name" value="SMCHD1"/>
</dbReference>
<dbReference type="PANTHER" id="PTHR22640">
    <property type="entry name" value="STRUCTURAL MAINTENANCE OF CHROMOSOMES FLEXIBLE HINGE DOMAIN-CONTAINING PROTEIN 1"/>
    <property type="match status" value="1"/>
</dbReference>
<protein>
    <recommendedName>
        <fullName evidence="1">SMCHD1 Ig-like domain-containing protein</fullName>
    </recommendedName>
</protein>
<feature type="domain" description="SMCHD1 Ig-like" evidence="1">
    <location>
        <begin position="152"/>
        <end position="273"/>
    </location>
</feature>
<sequence>MSRPETVWGTYEIRPKAQLGRSTLCGPAVKVIIQANPLKPVAVEVSCGQTGMPVMAGHTTLDFSVVIKSETGAILKSARSDCLSMQFSSVQAHAVVKTGPGSYIFKKCQVPDKAGNYFVEFLYDDGSFKVKSYPMTILVGPGHPAVIAVSDGQLTTPTVSNTRSATSRMLIKSLNLELRDEFDNVLDEGYNGKVKIQITSDSNVDEVPCLNNEANVAEFSLINGRCRLQNLLVRENTSGKDGFEYHLKCTVICDAIPKNKPLLPLNIPFLFYNGKYIMDFSLD</sequence>
<name>A0AAE1CJU0_9GAST</name>
<keyword evidence="3" id="KW-1185">Reference proteome</keyword>
<evidence type="ECO:0000313" key="3">
    <source>
        <dbReference type="Proteomes" id="UP001283361"/>
    </source>
</evidence>
<organism evidence="2 3">
    <name type="scientific">Elysia crispata</name>
    <name type="common">lettuce slug</name>
    <dbReference type="NCBI Taxonomy" id="231223"/>
    <lineage>
        <taxon>Eukaryota</taxon>
        <taxon>Metazoa</taxon>
        <taxon>Spiralia</taxon>
        <taxon>Lophotrochozoa</taxon>
        <taxon>Mollusca</taxon>
        <taxon>Gastropoda</taxon>
        <taxon>Heterobranchia</taxon>
        <taxon>Euthyneura</taxon>
        <taxon>Panpulmonata</taxon>
        <taxon>Sacoglossa</taxon>
        <taxon>Placobranchoidea</taxon>
        <taxon>Plakobranchidae</taxon>
        <taxon>Elysia</taxon>
    </lineage>
</organism>
<evidence type="ECO:0000313" key="2">
    <source>
        <dbReference type="EMBL" id="KAK3701987.1"/>
    </source>
</evidence>
<dbReference type="InterPro" id="IPR058616">
    <property type="entry name" value="Ig_SMCHD1_8th"/>
</dbReference>
<dbReference type="EMBL" id="JAWDGP010007871">
    <property type="protein sequence ID" value="KAK3701987.1"/>
    <property type="molecule type" value="Genomic_DNA"/>
</dbReference>
<dbReference type="GO" id="GO:0006302">
    <property type="term" value="P:double-strand break repair"/>
    <property type="evidence" value="ECO:0007669"/>
    <property type="project" value="InterPro"/>
</dbReference>
<accession>A0AAE1CJU0</accession>
<dbReference type="PANTHER" id="PTHR22640:SF2">
    <property type="entry name" value="STRUCTURAL MAINTENANCE OF CHROMOSOMES FLEXIBLE HINGE DOMAIN-CONTAINING PROTEIN 1"/>
    <property type="match status" value="1"/>
</dbReference>
<dbReference type="Pfam" id="PF26199">
    <property type="entry name" value="Ig_SMCHD1_8th"/>
    <property type="match status" value="1"/>
</dbReference>
<proteinExistence type="predicted"/>
<comment type="caution">
    <text evidence="2">The sequence shown here is derived from an EMBL/GenBank/DDBJ whole genome shotgun (WGS) entry which is preliminary data.</text>
</comment>
<dbReference type="AlphaFoldDB" id="A0AAE1CJU0"/>
<gene>
    <name evidence="2" type="ORF">RRG08_017877</name>
</gene>
<evidence type="ECO:0000259" key="1">
    <source>
        <dbReference type="Pfam" id="PF26199"/>
    </source>
</evidence>
<dbReference type="Proteomes" id="UP001283361">
    <property type="component" value="Unassembled WGS sequence"/>
</dbReference>
<reference evidence="2" key="1">
    <citation type="journal article" date="2023" name="G3 (Bethesda)">
        <title>A reference genome for the long-term kleptoplast-retaining sea slug Elysia crispata morphotype clarki.</title>
        <authorList>
            <person name="Eastman K.E."/>
            <person name="Pendleton A.L."/>
            <person name="Shaikh M.A."/>
            <person name="Suttiyut T."/>
            <person name="Ogas R."/>
            <person name="Tomko P."/>
            <person name="Gavelis G."/>
            <person name="Widhalm J.R."/>
            <person name="Wisecaver J.H."/>
        </authorList>
    </citation>
    <scope>NUCLEOTIDE SEQUENCE</scope>
    <source>
        <strain evidence="2">ECLA1</strain>
    </source>
</reference>